<protein>
    <submittedName>
        <fullName evidence="2">Uncharacterized protein</fullName>
    </submittedName>
</protein>
<feature type="transmembrane region" description="Helical" evidence="1">
    <location>
        <begin position="6"/>
        <end position="28"/>
    </location>
</feature>
<keyword evidence="1" id="KW-0472">Membrane</keyword>
<keyword evidence="1" id="KW-1133">Transmembrane helix</keyword>
<sequence>MSGWRIFGTFALTGFILWCLIGLLVLSWKCVRKWQAQRLSLEGGPFDDTNCSNLRGLTRKAQKFPDSTTGYIQ</sequence>
<organism evidence="2 3">
    <name type="scientific">Ancylostoma caninum</name>
    <name type="common">Dog hookworm</name>
    <dbReference type="NCBI Taxonomy" id="29170"/>
    <lineage>
        <taxon>Eukaryota</taxon>
        <taxon>Metazoa</taxon>
        <taxon>Ecdysozoa</taxon>
        <taxon>Nematoda</taxon>
        <taxon>Chromadorea</taxon>
        <taxon>Rhabditida</taxon>
        <taxon>Rhabditina</taxon>
        <taxon>Rhabditomorpha</taxon>
        <taxon>Strongyloidea</taxon>
        <taxon>Ancylostomatidae</taxon>
        <taxon>Ancylostomatinae</taxon>
        <taxon>Ancylostoma</taxon>
    </lineage>
</organism>
<reference evidence="2 3" key="1">
    <citation type="submission" date="2014-10" db="EMBL/GenBank/DDBJ databases">
        <title>Draft genome of the hookworm Ancylostoma caninum.</title>
        <authorList>
            <person name="Mitreva M."/>
        </authorList>
    </citation>
    <scope>NUCLEOTIDE SEQUENCE [LARGE SCALE GENOMIC DNA]</scope>
    <source>
        <strain evidence="2 3">Baltimore</strain>
    </source>
</reference>
<comment type="caution">
    <text evidence="2">The sequence shown here is derived from an EMBL/GenBank/DDBJ whole genome shotgun (WGS) entry which is preliminary data.</text>
</comment>
<dbReference type="Proteomes" id="UP000252519">
    <property type="component" value="Unassembled WGS sequence"/>
</dbReference>
<evidence type="ECO:0000313" key="3">
    <source>
        <dbReference type="Proteomes" id="UP000252519"/>
    </source>
</evidence>
<keyword evidence="3" id="KW-1185">Reference proteome</keyword>
<gene>
    <name evidence="2" type="ORF">ANCCAN_23900</name>
</gene>
<proteinExistence type="predicted"/>
<accession>A0A368FHG2</accession>
<keyword evidence="1" id="KW-0812">Transmembrane</keyword>
<dbReference type="AlphaFoldDB" id="A0A368FHG2"/>
<dbReference type="EMBL" id="JOJR01001590">
    <property type="protein sequence ID" value="RCN30330.1"/>
    <property type="molecule type" value="Genomic_DNA"/>
</dbReference>
<evidence type="ECO:0000313" key="2">
    <source>
        <dbReference type="EMBL" id="RCN30330.1"/>
    </source>
</evidence>
<evidence type="ECO:0000256" key="1">
    <source>
        <dbReference type="SAM" id="Phobius"/>
    </source>
</evidence>
<name>A0A368FHG2_ANCCA</name>